<dbReference type="AlphaFoldDB" id="A0A2X0V911"/>
<dbReference type="PROSITE" id="PS00894">
    <property type="entry name" value="HTH_DEOR_1"/>
    <property type="match status" value="1"/>
</dbReference>
<proteinExistence type="predicted"/>
<dbReference type="SMART" id="SM01134">
    <property type="entry name" value="DeoRC"/>
    <property type="match status" value="1"/>
</dbReference>
<dbReference type="Pfam" id="PF00455">
    <property type="entry name" value="DeoRC"/>
    <property type="match status" value="1"/>
</dbReference>
<dbReference type="GO" id="GO:0003677">
    <property type="term" value="F:DNA binding"/>
    <property type="evidence" value="ECO:0007669"/>
    <property type="project" value="UniProtKB-KW"/>
</dbReference>
<dbReference type="Proteomes" id="UP000250086">
    <property type="component" value="Unassembled WGS sequence"/>
</dbReference>
<dbReference type="EMBL" id="UAPV01000001">
    <property type="protein sequence ID" value="SPT70954.1"/>
    <property type="molecule type" value="Genomic_DNA"/>
</dbReference>
<gene>
    <name evidence="5" type="primary">glcR_1</name>
    <name evidence="5" type="ORF">NCTC13093_02381</name>
</gene>
<evidence type="ECO:0000256" key="1">
    <source>
        <dbReference type="ARBA" id="ARBA00023015"/>
    </source>
</evidence>
<dbReference type="SMART" id="SM00420">
    <property type="entry name" value="HTH_DEOR"/>
    <property type="match status" value="1"/>
</dbReference>
<dbReference type="RefSeq" id="WP_172458047.1">
    <property type="nucleotide sequence ID" value="NZ_UAPU01000005.1"/>
</dbReference>
<dbReference type="GO" id="GO:0003700">
    <property type="term" value="F:DNA-binding transcription factor activity"/>
    <property type="evidence" value="ECO:0007669"/>
    <property type="project" value="InterPro"/>
</dbReference>
<keyword evidence="1" id="KW-0805">Transcription regulation</keyword>
<dbReference type="InterPro" id="IPR050313">
    <property type="entry name" value="Carb_Metab_HTH_regulators"/>
</dbReference>
<name>A0A2X0V911_9GAMM</name>
<dbReference type="PROSITE" id="PS51000">
    <property type="entry name" value="HTH_DEOR_2"/>
    <property type="match status" value="1"/>
</dbReference>
<dbReference type="PANTHER" id="PTHR30363:SF44">
    <property type="entry name" value="AGA OPERON TRANSCRIPTIONAL REPRESSOR-RELATED"/>
    <property type="match status" value="1"/>
</dbReference>
<keyword evidence="2" id="KW-0238">DNA-binding</keyword>
<feature type="domain" description="HTH deoR-type" evidence="4">
    <location>
        <begin position="3"/>
        <end position="58"/>
    </location>
</feature>
<dbReference type="InterPro" id="IPR001034">
    <property type="entry name" value="DeoR_HTH"/>
</dbReference>
<reference evidence="5 6" key="1">
    <citation type="submission" date="2018-06" db="EMBL/GenBank/DDBJ databases">
        <authorList>
            <consortium name="Pathogen Informatics"/>
            <person name="Doyle S."/>
        </authorList>
    </citation>
    <scope>NUCLEOTIDE SEQUENCE [LARGE SCALE GENOMIC DNA]</scope>
    <source>
        <strain evidence="5 6">NCTC13093</strain>
    </source>
</reference>
<dbReference type="SUPFAM" id="SSF46785">
    <property type="entry name" value="Winged helix' DNA-binding domain"/>
    <property type="match status" value="1"/>
</dbReference>
<accession>A0A2X0V911</accession>
<dbReference type="SUPFAM" id="SSF100950">
    <property type="entry name" value="NagB/RpiA/CoA transferase-like"/>
    <property type="match status" value="1"/>
</dbReference>
<keyword evidence="6" id="KW-1185">Reference proteome</keyword>
<dbReference type="InterPro" id="IPR018356">
    <property type="entry name" value="Tscrpt_reg_HTH_DeoR_CS"/>
</dbReference>
<dbReference type="Gene3D" id="3.40.50.1360">
    <property type="match status" value="1"/>
</dbReference>
<protein>
    <submittedName>
        <fullName evidence="5">HTH-type transcriptional repressor glcR</fullName>
    </submittedName>
</protein>
<evidence type="ECO:0000313" key="6">
    <source>
        <dbReference type="Proteomes" id="UP000250086"/>
    </source>
</evidence>
<evidence type="ECO:0000256" key="3">
    <source>
        <dbReference type="ARBA" id="ARBA00023163"/>
    </source>
</evidence>
<sequence length="254" mass="27874">MNTRARKEFILNELSVKGRVFVLDLSEQMNVSIETARRDIKALSDENLLKRIHGGAVKTTSAFEASFKERLSTNLNKKKAIGLKAKELLHPGLSLFIDCGSTTLAFASTLNDIENLTVITNSPRIAKSVWEANNSTKIYMLGGEYRGETFQNIGGRVIRQIEEFNTDIAIIGAGGISLTDGISASSIEEAEIAKAMINNSESNIVLADKSKLNNKSLCKIAGLDKIDNIIIDNISESQVNEFKSRNINVINIKI</sequence>
<dbReference type="InterPro" id="IPR036390">
    <property type="entry name" value="WH_DNA-bd_sf"/>
</dbReference>
<dbReference type="PRINTS" id="PR00037">
    <property type="entry name" value="HTHLACR"/>
</dbReference>
<dbReference type="PANTHER" id="PTHR30363">
    <property type="entry name" value="HTH-TYPE TRANSCRIPTIONAL REGULATOR SRLR-RELATED"/>
    <property type="match status" value="1"/>
</dbReference>
<evidence type="ECO:0000259" key="4">
    <source>
        <dbReference type="PROSITE" id="PS51000"/>
    </source>
</evidence>
<keyword evidence="3" id="KW-0804">Transcription</keyword>
<evidence type="ECO:0000313" key="5">
    <source>
        <dbReference type="EMBL" id="SPT70954.1"/>
    </source>
</evidence>
<evidence type="ECO:0000256" key="2">
    <source>
        <dbReference type="ARBA" id="ARBA00023125"/>
    </source>
</evidence>
<dbReference type="Pfam" id="PF08220">
    <property type="entry name" value="HTH_DeoR"/>
    <property type="match status" value="1"/>
</dbReference>
<dbReference type="InterPro" id="IPR037171">
    <property type="entry name" value="NagB/RpiA_transferase-like"/>
</dbReference>
<dbReference type="InterPro" id="IPR014036">
    <property type="entry name" value="DeoR-like_C"/>
</dbReference>
<organism evidence="5 6">
    <name type="scientific">Anaerobiospirillum thomasii</name>
    <dbReference type="NCBI Taxonomy" id="179995"/>
    <lineage>
        <taxon>Bacteria</taxon>
        <taxon>Pseudomonadati</taxon>
        <taxon>Pseudomonadota</taxon>
        <taxon>Gammaproteobacteria</taxon>
        <taxon>Aeromonadales</taxon>
        <taxon>Succinivibrionaceae</taxon>
        <taxon>Anaerobiospirillum</taxon>
    </lineage>
</organism>